<reference evidence="1 2" key="1">
    <citation type="submission" date="2019-08" db="EMBL/GenBank/DDBJ databases">
        <title>Luteimonas viscosus sp. nov., isolated from soil of a sunflower field.</title>
        <authorList>
            <person name="Jianli Z."/>
            <person name="Ying Z."/>
        </authorList>
    </citation>
    <scope>NUCLEOTIDE SEQUENCE [LARGE SCALE GENOMIC DNA]</scope>
    <source>
        <strain evidence="1 2">XBU10</strain>
    </source>
</reference>
<dbReference type="InterPro" id="IPR002763">
    <property type="entry name" value="DUF72"/>
</dbReference>
<dbReference type="SUPFAM" id="SSF117396">
    <property type="entry name" value="TM1631-like"/>
    <property type="match status" value="1"/>
</dbReference>
<gene>
    <name evidence="1" type="ORF">FZO89_06620</name>
</gene>
<evidence type="ECO:0000313" key="2">
    <source>
        <dbReference type="Proteomes" id="UP000324973"/>
    </source>
</evidence>
<accession>A0A5D4XTX5</accession>
<dbReference type="PANTHER" id="PTHR30348">
    <property type="entry name" value="UNCHARACTERIZED PROTEIN YECE"/>
    <property type="match status" value="1"/>
</dbReference>
<comment type="caution">
    <text evidence="1">The sequence shown here is derived from an EMBL/GenBank/DDBJ whole genome shotgun (WGS) entry which is preliminary data.</text>
</comment>
<name>A0A5D4XTX5_9GAMM</name>
<dbReference type="EMBL" id="VTFT01000001">
    <property type="protein sequence ID" value="TYT27524.1"/>
    <property type="molecule type" value="Genomic_DNA"/>
</dbReference>
<dbReference type="Proteomes" id="UP000324973">
    <property type="component" value="Unassembled WGS sequence"/>
</dbReference>
<keyword evidence="2" id="KW-1185">Reference proteome</keyword>
<dbReference type="OrthoDB" id="9780310at2"/>
<proteinExistence type="predicted"/>
<dbReference type="InterPro" id="IPR036520">
    <property type="entry name" value="UPF0759_sf"/>
</dbReference>
<protein>
    <submittedName>
        <fullName evidence="1">DUF72 domain-containing protein</fullName>
    </submittedName>
</protein>
<dbReference type="Gene3D" id="3.20.20.410">
    <property type="entry name" value="Protein of unknown function UPF0759"/>
    <property type="match status" value="1"/>
</dbReference>
<sequence>MLARYATRFDVVEINSSFYRPHRRETYERWAASVPRGFRFSVKLPRTISHELRLRGAGPALDRFLGEVEGLGGKLGGLLLQLPPSFAADLRDASNFLRMLRRRSDVPLACEPRHPSWFDARVDALFQRHAVSRVAADPARLPAAARPGEGAGWPYWRWHGAPRTYYSAYTDDALAQLAAGVAAVRGTQAPWVIFDNTAHGHAVDDAARFQSLVESGRPARGRERPRA</sequence>
<dbReference type="PANTHER" id="PTHR30348:SF14">
    <property type="entry name" value="BLR8050 PROTEIN"/>
    <property type="match status" value="1"/>
</dbReference>
<dbReference type="AlphaFoldDB" id="A0A5D4XTX5"/>
<evidence type="ECO:0000313" key="1">
    <source>
        <dbReference type="EMBL" id="TYT27524.1"/>
    </source>
</evidence>
<dbReference type="Pfam" id="PF01904">
    <property type="entry name" value="DUF72"/>
    <property type="match status" value="1"/>
</dbReference>
<organism evidence="1 2">
    <name type="scientific">Luteimonas viscosa</name>
    <dbReference type="NCBI Taxonomy" id="1132694"/>
    <lineage>
        <taxon>Bacteria</taxon>
        <taxon>Pseudomonadati</taxon>
        <taxon>Pseudomonadota</taxon>
        <taxon>Gammaproteobacteria</taxon>
        <taxon>Lysobacterales</taxon>
        <taxon>Lysobacteraceae</taxon>
        <taxon>Luteimonas</taxon>
    </lineage>
</organism>